<gene>
    <name evidence="12" type="primary">TLR9B</name>
</gene>
<keyword evidence="8" id="KW-1133">Transmembrane helix</keyword>
<dbReference type="InterPro" id="IPR032675">
    <property type="entry name" value="LRR_dom_sf"/>
</dbReference>
<evidence type="ECO:0000256" key="11">
    <source>
        <dbReference type="ARBA" id="ARBA00023180"/>
    </source>
</evidence>
<organism evidence="12">
    <name type="scientific">Lissotriton montandoni</name>
    <name type="common">Carpathian newt</name>
    <dbReference type="NCBI Taxonomy" id="323754"/>
    <lineage>
        <taxon>Eukaryota</taxon>
        <taxon>Metazoa</taxon>
        <taxon>Chordata</taxon>
        <taxon>Craniata</taxon>
        <taxon>Vertebrata</taxon>
        <taxon>Euteleostomi</taxon>
        <taxon>Amphibia</taxon>
        <taxon>Batrachia</taxon>
        <taxon>Caudata</taxon>
        <taxon>Salamandroidea</taxon>
        <taxon>Salamandridae</taxon>
        <taxon>Pleurodelinae</taxon>
        <taxon>Lissotriton</taxon>
    </lineage>
</organism>
<dbReference type="AlphaFoldDB" id="A0A0A7M1W7"/>
<dbReference type="PANTHER" id="PTHR47410">
    <property type="entry name" value="TOLL-LIKE RECEPTOR 7-RELATED"/>
    <property type="match status" value="1"/>
</dbReference>
<name>A0A0A7M1W7_9SALA</name>
<keyword evidence="10 12" id="KW-0675">Receptor</keyword>
<evidence type="ECO:0000313" key="12">
    <source>
        <dbReference type="EMBL" id="AIZ71883.1"/>
    </source>
</evidence>
<dbReference type="PROSITE" id="PS51450">
    <property type="entry name" value="LRR"/>
    <property type="match status" value="3"/>
</dbReference>
<dbReference type="SMART" id="SM00369">
    <property type="entry name" value="LRR_TYP"/>
    <property type="match status" value="11"/>
</dbReference>
<dbReference type="Pfam" id="PF13516">
    <property type="entry name" value="LRR_6"/>
    <property type="match status" value="1"/>
</dbReference>
<keyword evidence="11" id="KW-0325">Glycoprotein</keyword>
<dbReference type="InterPro" id="IPR001611">
    <property type="entry name" value="Leu-rich_rpt"/>
</dbReference>
<feature type="non-terminal residue" evidence="12">
    <location>
        <position position="694"/>
    </location>
</feature>
<proteinExistence type="predicted"/>
<keyword evidence="9" id="KW-0472">Membrane</keyword>
<evidence type="ECO:0000256" key="10">
    <source>
        <dbReference type="ARBA" id="ARBA00023170"/>
    </source>
</evidence>
<dbReference type="Pfam" id="PF13855">
    <property type="entry name" value="LRR_8"/>
    <property type="match status" value="4"/>
</dbReference>
<evidence type="ECO:0000256" key="9">
    <source>
        <dbReference type="ARBA" id="ARBA00023136"/>
    </source>
</evidence>
<evidence type="ECO:0000256" key="6">
    <source>
        <dbReference type="ARBA" id="ARBA00022737"/>
    </source>
</evidence>
<feature type="non-terminal residue" evidence="12">
    <location>
        <position position="1"/>
    </location>
</feature>
<protein>
    <submittedName>
        <fullName evidence="12">Toll-like receptor 9B</fullName>
    </submittedName>
</protein>
<evidence type="ECO:0000256" key="8">
    <source>
        <dbReference type="ARBA" id="ARBA00022989"/>
    </source>
</evidence>
<dbReference type="InterPro" id="IPR003591">
    <property type="entry name" value="Leu-rich_rpt_typical-subtyp"/>
</dbReference>
<keyword evidence="7" id="KW-0967">Endosome</keyword>
<dbReference type="Gene3D" id="3.80.10.10">
    <property type="entry name" value="Ribonuclease Inhibitor"/>
    <property type="match status" value="1"/>
</dbReference>
<dbReference type="GO" id="GO:0032755">
    <property type="term" value="P:positive regulation of interleukin-6 production"/>
    <property type="evidence" value="ECO:0007669"/>
    <property type="project" value="TreeGrafter"/>
</dbReference>
<dbReference type="SUPFAM" id="SSF52058">
    <property type="entry name" value="L domain-like"/>
    <property type="match status" value="3"/>
</dbReference>
<dbReference type="EMBL" id="KP181457">
    <property type="protein sequence ID" value="AIZ71883.1"/>
    <property type="molecule type" value="Genomic_DNA"/>
</dbReference>
<evidence type="ECO:0000256" key="7">
    <source>
        <dbReference type="ARBA" id="ARBA00022753"/>
    </source>
</evidence>
<evidence type="ECO:0000256" key="5">
    <source>
        <dbReference type="ARBA" id="ARBA00022729"/>
    </source>
</evidence>
<keyword evidence="6" id="KW-0677">Repeat</keyword>
<comment type="subcellular location">
    <subcellularLocation>
        <location evidence="1">Endosome</location>
    </subcellularLocation>
    <subcellularLocation>
        <location evidence="2">Membrane</location>
    </subcellularLocation>
</comment>
<dbReference type="PANTHER" id="PTHR47410:SF4">
    <property type="entry name" value="TOLL-LIKE RECEPTOR 9"/>
    <property type="match status" value="1"/>
</dbReference>
<dbReference type="GO" id="GO:0007249">
    <property type="term" value="P:canonical NF-kappaB signal transduction"/>
    <property type="evidence" value="ECO:0007669"/>
    <property type="project" value="TreeGrafter"/>
</dbReference>
<dbReference type="GO" id="GO:0051607">
    <property type="term" value="P:defense response to virus"/>
    <property type="evidence" value="ECO:0007669"/>
    <property type="project" value="TreeGrafter"/>
</dbReference>
<keyword evidence="3" id="KW-0433">Leucine-rich repeat</keyword>
<keyword evidence="4" id="KW-0812">Transmembrane</keyword>
<evidence type="ECO:0000256" key="4">
    <source>
        <dbReference type="ARBA" id="ARBA00022692"/>
    </source>
</evidence>
<keyword evidence="5" id="KW-0732">Signal</keyword>
<dbReference type="GO" id="GO:0005886">
    <property type="term" value="C:plasma membrane"/>
    <property type="evidence" value="ECO:0007669"/>
    <property type="project" value="TreeGrafter"/>
</dbReference>
<accession>A0A0A7M1W7</accession>
<evidence type="ECO:0000256" key="3">
    <source>
        <dbReference type="ARBA" id="ARBA00022614"/>
    </source>
</evidence>
<evidence type="ECO:0000256" key="2">
    <source>
        <dbReference type="ARBA" id="ARBA00004370"/>
    </source>
</evidence>
<dbReference type="GO" id="GO:0002224">
    <property type="term" value="P:toll-like receptor signaling pathway"/>
    <property type="evidence" value="ECO:0007669"/>
    <property type="project" value="TreeGrafter"/>
</dbReference>
<dbReference type="GO" id="GO:0005768">
    <property type="term" value="C:endosome"/>
    <property type="evidence" value="ECO:0007669"/>
    <property type="project" value="UniProtKB-SubCell"/>
</dbReference>
<sequence length="694" mass="79898">CDDTNNSTLVNCRNRNLKIIPSIKSQNVRKLDLSCNHLEHIANYSLSGIPNLLSLNLSWNCAPGKVRAEGETCKFTIERNALTGLCYLENLTLAGNSLTVVPWLPPSLKLLDLEMNNIVMLGFHNISGLVNLRQLYLGMNCFYRNPCNSSFTFLKNMFKDAKSLRTLSLKFNNLTSVPLGLPPNLLYLDISENQIAEVKHSDFDNLTKLEYLDLQWNCQRCDHASQPCFPCANNSALQIHPDACNHLQNLRVLSLRGNSLHKINDSLFVPLTNLRSLDVSDNFLAYAIANGTFFSKLSKVTSLRLNYNFVPGMVFTKLRLSPAFAHMRSLRYLYLDGYLFGQLDKKGIEPLLMLPDLQMITLRTNLIDQVNLTLFANVPSLKFIDLSRNILTLAELCERTQCYTETSPLSLSHEITFSEYYPHWRYSTGGRDTLQHHTYYFNFPSCRNYSRSLDLSFNNIKEIESEFFKGLDDIQCLNLSCNFINQRLNGSQFLHLKSLKLLDLANNRIDSSHNHSFTEIPHLEILYLNYNEFQFMINDFFHSFDFIENLNSLKFLSLSFNTIGIRISTELRSNSLKVLVFRYNRLDIMWKGGTYTYLNLFTNLHQLEVLDISLNKLQTVPYTVIDNLPKCLKKLYIAFNEITFFHWKNISSLVSLTTLDLSHNFLTFLPKEPVYCGSNFTFLSLKSNNIYTLN</sequence>
<evidence type="ECO:0000256" key="1">
    <source>
        <dbReference type="ARBA" id="ARBA00004177"/>
    </source>
</evidence>
<dbReference type="SMART" id="SM00365">
    <property type="entry name" value="LRR_SD22"/>
    <property type="match status" value="8"/>
</dbReference>
<dbReference type="GO" id="GO:0038187">
    <property type="term" value="F:pattern recognition receptor activity"/>
    <property type="evidence" value="ECO:0007669"/>
    <property type="project" value="TreeGrafter"/>
</dbReference>
<reference evidence="12" key="1">
    <citation type="journal article" date="2014" name="Genome Biol. Evol.">
        <title>Constraint and adaptation in newt Toll-like receptor genes.</title>
        <authorList>
            <person name="Babik W."/>
            <person name="Dudek K."/>
            <person name="Fijarczyk A."/>
            <person name="Pabijan M."/>
            <person name="Stuglik M."/>
            <person name="Szkotak R."/>
            <person name="Zielinski P."/>
        </authorList>
    </citation>
    <scope>NUCLEOTIDE SEQUENCE</scope>
    <source>
        <strain evidence="12">TLR09B_2386_B</strain>
    </source>
</reference>